<dbReference type="GO" id="GO:0005975">
    <property type="term" value="P:carbohydrate metabolic process"/>
    <property type="evidence" value="ECO:0007669"/>
    <property type="project" value="InterPro"/>
</dbReference>
<evidence type="ECO:0000313" key="2">
    <source>
        <dbReference type="EMBL" id="HJB90648.1"/>
    </source>
</evidence>
<dbReference type="Proteomes" id="UP000886883">
    <property type="component" value="Unassembled WGS sequence"/>
</dbReference>
<dbReference type="AlphaFoldDB" id="A0A9D2MR50"/>
<proteinExistence type="predicted"/>
<dbReference type="EMBL" id="DWXE01000013">
    <property type="protein sequence ID" value="HJB90648.1"/>
    <property type="molecule type" value="Genomic_DNA"/>
</dbReference>
<dbReference type="Pfam" id="PF22422">
    <property type="entry name" value="MGH1-like_GH"/>
    <property type="match status" value="1"/>
</dbReference>
<comment type="caution">
    <text evidence="2">The sequence shown here is derived from an EMBL/GenBank/DDBJ whole genome shotgun (WGS) entry which is preliminary data.</text>
</comment>
<reference evidence="2" key="1">
    <citation type="journal article" date="2021" name="PeerJ">
        <title>Extensive microbial diversity within the chicken gut microbiome revealed by metagenomics and culture.</title>
        <authorList>
            <person name="Gilroy R."/>
            <person name="Ravi A."/>
            <person name="Getino M."/>
            <person name="Pursley I."/>
            <person name="Horton D.L."/>
            <person name="Alikhan N.F."/>
            <person name="Baker D."/>
            <person name="Gharbi K."/>
            <person name="Hall N."/>
            <person name="Watson M."/>
            <person name="Adriaenssens E.M."/>
            <person name="Foster-Nyarko E."/>
            <person name="Jarju S."/>
            <person name="Secka A."/>
            <person name="Antonio M."/>
            <person name="Oren A."/>
            <person name="Chaudhuri R.R."/>
            <person name="La Ragione R."/>
            <person name="Hildebrand F."/>
            <person name="Pallen M.J."/>
        </authorList>
    </citation>
    <scope>NUCLEOTIDE SEQUENCE</scope>
    <source>
        <strain evidence="2">USAMLcec3-2134</strain>
    </source>
</reference>
<organism evidence="2 3">
    <name type="scientific">Candidatus Eisenbergiella merdigallinarum</name>
    <dbReference type="NCBI Taxonomy" id="2838552"/>
    <lineage>
        <taxon>Bacteria</taxon>
        <taxon>Bacillati</taxon>
        <taxon>Bacillota</taxon>
        <taxon>Clostridia</taxon>
        <taxon>Lachnospirales</taxon>
        <taxon>Lachnospiraceae</taxon>
        <taxon>Eisenbergiella</taxon>
    </lineage>
</organism>
<evidence type="ECO:0000259" key="1">
    <source>
        <dbReference type="Pfam" id="PF22422"/>
    </source>
</evidence>
<dbReference type="InterPro" id="IPR008928">
    <property type="entry name" value="6-hairpin_glycosidase_sf"/>
</dbReference>
<dbReference type="SUPFAM" id="SSF48208">
    <property type="entry name" value="Six-hairpin glycosidases"/>
    <property type="match status" value="1"/>
</dbReference>
<dbReference type="InterPro" id="IPR012341">
    <property type="entry name" value="6hp_glycosidase-like_sf"/>
</dbReference>
<reference evidence="2" key="2">
    <citation type="submission" date="2021-04" db="EMBL/GenBank/DDBJ databases">
        <authorList>
            <person name="Gilroy R."/>
        </authorList>
    </citation>
    <scope>NUCLEOTIDE SEQUENCE</scope>
    <source>
        <strain evidence="2">USAMLcec3-2134</strain>
    </source>
</reference>
<evidence type="ECO:0000313" key="3">
    <source>
        <dbReference type="Proteomes" id="UP000886883"/>
    </source>
</evidence>
<accession>A0A9D2MR50</accession>
<protein>
    <recommendedName>
        <fullName evidence="1">Mannosylglycerate hydrolase MGH1-like glycoside hydrolase domain-containing protein</fullName>
    </recommendedName>
</protein>
<dbReference type="Gene3D" id="1.50.10.10">
    <property type="match status" value="1"/>
</dbReference>
<feature type="domain" description="Mannosylglycerate hydrolase MGH1-like glycoside hydrolase" evidence="1">
    <location>
        <begin position="118"/>
        <end position="393"/>
    </location>
</feature>
<dbReference type="InterPro" id="IPR054491">
    <property type="entry name" value="MGH1-like_GH"/>
</dbReference>
<name>A0A9D2MR50_9FIRM</name>
<sequence>MEKEYVKRAMDSAPQLFVENGDIANAWRLALKNLLEINTVPCPPEEYNRTGLLDPDPGLMMRAGGTYPTPWTRDAAVNTMNAACFLEPEVARNTLWAVCERVDGKLCFQMDDQSWDKIVWATGAWKYYLATGDREFLEPACETVEHSLEMLERAQFNPEYGLFTGGSFFNDGITGYPADLHEAGLYASFVGEHAAVKDVMALSTNCLYYNAYRVLERMEALLGRPEASAAYAKKGGKLKEAIGRRFWREGAGTYSYLLYPDGRTDDSQEGCGISFAVLSGICEGERAGRMIRNCYRSGRGLVSIWPPFAGISSEEKPLRHNNLIWPMVNGFFVTAAARCGCADIVGDEIKNMALLAKGDGNSYSEIYHPGTGEAFGGWQCGHVWESVRDQTWSATAMIRSLIFGVFGVVLKEDSVAFHPCLPPEFGDAAVRGLRFRETELNLSLRGGGSRIRRMEIRRRGCAGECAEARTGEIPLTKPGVWDVEILLENG</sequence>
<gene>
    <name evidence="2" type="ORF">H9763_04155</name>
</gene>